<comment type="caution">
    <text evidence="2">The sequence shown here is derived from an EMBL/GenBank/DDBJ whole genome shotgun (WGS) entry which is preliminary data.</text>
</comment>
<sequence length="70" mass="8357">MKNFLSPIYWVTAILIIYVTFLFTNINISVILFIFSISPLLILWMVYKVLTADVEVESTFEEKWYEDQQD</sequence>
<feature type="transmembrane region" description="Helical" evidence="1">
    <location>
        <begin position="6"/>
        <end position="23"/>
    </location>
</feature>
<feature type="transmembrane region" description="Helical" evidence="1">
    <location>
        <begin position="30"/>
        <end position="47"/>
    </location>
</feature>
<reference evidence="2" key="1">
    <citation type="submission" date="2022-03" db="EMBL/GenBank/DDBJ databases">
        <title>De novo assembled genomes of Belliella spp. (Cyclobacteriaceae) strains.</title>
        <authorList>
            <person name="Szabo A."/>
            <person name="Korponai K."/>
            <person name="Felfoldi T."/>
        </authorList>
    </citation>
    <scope>NUCLEOTIDE SEQUENCE</scope>
    <source>
        <strain evidence="2">DSM 107340</strain>
    </source>
</reference>
<dbReference type="RefSeq" id="WP_241273907.1">
    <property type="nucleotide sequence ID" value="NZ_JAKZGS010000003.1"/>
</dbReference>
<keyword evidence="3" id="KW-1185">Reference proteome</keyword>
<dbReference type="Proteomes" id="UP001165488">
    <property type="component" value="Unassembled WGS sequence"/>
</dbReference>
<keyword evidence="1" id="KW-0472">Membrane</keyword>
<keyword evidence="1" id="KW-0812">Transmembrane</keyword>
<gene>
    <name evidence="2" type="ORF">MM236_05310</name>
</gene>
<dbReference type="EMBL" id="JAKZGS010000003">
    <property type="protein sequence ID" value="MCH7397393.1"/>
    <property type="molecule type" value="Genomic_DNA"/>
</dbReference>
<evidence type="ECO:0000313" key="2">
    <source>
        <dbReference type="EMBL" id="MCH7397393.1"/>
    </source>
</evidence>
<evidence type="ECO:0000256" key="1">
    <source>
        <dbReference type="SAM" id="Phobius"/>
    </source>
</evidence>
<accession>A0ABS9ULI0</accession>
<organism evidence="2 3">
    <name type="scientific">Belliella calami</name>
    <dbReference type="NCBI Taxonomy" id="2923436"/>
    <lineage>
        <taxon>Bacteria</taxon>
        <taxon>Pseudomonadati</taxon>
        <taxon>Bacteroidota</taxon>
        <taxon>Cytophagia</taxon>
        <taxon>Cytophagales</taxon>
        <taxon>Cyclobacteriaceae</taxon>
        <taxon>Belliella</taxon>
    </lineage>
</organism>
<proteinExistence type="predicted"/>
<evidence type="ECO:0000313" key="3">
    <source>
        <dbReference type="Proteomes" id="UP001165488"/>
    </source>
</evidence>
<name>A0ABS9ULI0_9BACT</name>
<keyword evidence="1" id="KW-1133">Transmembrane helix</keyword>
<protein>
    <submittedName>
        <fullName evidence="2">Uncharacterized protein</fullName>
    </submittedName>
</protein>